<protein>
    <submittedName>
        <fullName evidence="3">WYL domain-containing protein</fullName>
    </submittedName>
</protein>
<dbReference type="PROSITE" id="PS52050">
    <property type="entry name" value="WYL"/>
    <property type="match status" value="1"/>
</dbReference>
<organism evidence="3 4">
    <name type="scientific">Turicibacter bilis</name>
    <dbReference type="NCBI Taxonomy" id="2735723"/>
    <lineage>
        <taxon>Bacteria</taxon>
        <taxon>Bacillati</taxon>
        <taxon>Bacillota</taxon>
        <taxon>Erysipelotrichia</taxon>
        <taxon>Erysipelotrichales</taxon>
        <taxon>Turicibacteraceae</taxon>
        <taxon>Turicibacter</taxon>
    </lineage>
</organism>
<dbReference type="InterPro" id="IPR026881">
    <property type="entry name" value="WYL_dom"/>
</dbReference>
<sequence length="320" mass="37681">MYDKSTRVLYLLQQLLEGRTVNKSEIQALFEIDSRTFERDIATLRTYFGQRMNQSVTNDIEYDHQQKCYYLTQVDHSKLSKEEVLSLCKLLLGSRAFAQEDLDELIKHLLNHLHESEKKQIQSFIGNERLHFTPLKHGERLIPRLWDFSTAIEVNRQVQMEYKKANHSISTYTICPVGLVFSDYYFYAVSYVVGKSIPYPISFRLDRILSYKILTETFNIPYSQRFESGDFRNKINMMYQGELIKFTFRFTGHSVEAVLDKFPVSRVIEDGDGYCIIEAVSHEQGLLMWLLSQGEWVQVLTPHHLVEKMKEKLMKIINLY</sequence>
<proteinExistence type="predicted"/>
<dbReference type="PANTHER" id="PTHR34580:SF1">
    <property type="entry name" value="PROTEIN PAFC"/>
    <property type="match status" value="1"/>
</dbReference>
<dbReference type="InterPro" id="IPR051534">
    <property type="entry name" value="CBASS_pafABC_assoc_protein"/>
</dbReference>
<dbReference type="Pfam" id="PF25583">
    <property type="entry name" value="WCX"/>
    <property type="match status" value="1"/>
</dbReference>
<name>A0A9Q9CF70_9FIRM</name>
<dbReference type="InterPro" id="IPR057727">
    <property type="entry name" value="WCX_dom"/>
</dbReference>
<gene>
    <name evidence="3" type="ORF">J0J70_07475</name>
</gene>
<dbReference type="Pfam" id="PF13280">
    <property type="entry name" value="WYL"/>
    <property type="match status" value="1"/>
</dbReference>
<dbReference type="RefSeq" id="WP_212724268.1">
    <property type="nucleotide sequence ID" value="NZ_CP071250.1"/>
</dbReference>
<evidence type="ECO:0000313" key="4">
    <source>
        <dbReference type="Proteomes" id="UP001058072"/>
    </source>
</evidence>
<evidence type="ECO:0000259" key="2">
    <source>
        <dbReference type="Pfam" id="PF25583"/>
    </source>
</evidence>
<dbReference type="PANTHER" id="PTHR34580">
    <property type="match status" value="1"/>
</dbReference>
<evidence type="ECO:0000313" key="3">
    <source>
        <dbReference type="EMBL" id="UUF07475.1"/>
    </source>
</evidence>
<dbReference type="AlphaFoldDB" id="A0A9Q9CF70"/>
<feature type="domain" description="WYL" evidence="1">
    <location>
        <begin position="149"/>
        <end position="212"/>
    </location>
</feature>
<evidence type="ECO:0000259" key="1">
    <source>
        <dbReference type="Pfam" id="PF13280"/>
    </source>
</evidence>
<dbReference type="EMBL" id="CP071250">
    <property type="protein sequence ID" value="UUF07475.1"/>
    <property type="molecule type" value="Genomic_DNA"/>
</dbReference>
<reference evidence="3" key="1">
    <citation type="submission" date="2021-03" db="EMBL/GenBank/DDBJ databases">
        <title>Comparative Genomics and Metabolomics in the genus Turicibacter.</title>
        <authorList>
            <person name="Maki J."/>
            <person name="Looft T."/>
        </authorList>
    </citation>
    <scope>NUCLEOTIDE SEQUENCE</scope>
    <source>
        <strain evidence="3">ISU324</strain>
    </source>
</reference>
<accession>A0A9Q9CF70</accession>
<feature type="domain" description="WCX" evidence="2">
    <location>
        <begin position="243"/>
        <end position="315"/>
    </location>
</feature>
<dbReference type="Proteomes" id="UP001058072">
    <property type="component" value="Chromosome"/>
</dbReference>